<proteinExistence type="predicted"/>
<protein>
    <submittedName>
        <fullName evidence="2">Ribosomal protein S14</fullName>
    </submittedName>
</protein>
<dbReference type="Proteomes" id="UP000887577">
    <property type="component" value="Unplaced"/>
</dbReference>
<organism evidence="1 2">
    <name type="scientific">Panagrolaimus superbus</name>
    <dbReference type="NCBI Taxonomy" id="310955"/>
    <lineage>
        <taxon>Eukaryota</taxon>
        <taxon>Metazoa</taxon>
        <taxon>Ecdysozoa</taxon>
        <taxon>Nematoda</taxon>
        <taxon>Chromadorea</taxon>
        <taxon>Rhabditida</taxon>
        <taxon>Tylenchina</taxon>
        <taxon>Panagrolaimomorpha</taxon>
        <taxon>Panagrolaimoidea</taxon>
        <taxon>Panagrolaimidae</taxon>
        <taxon>Panagrolaimus</taxon>
    </lineage>
</organism>
<dbReference type="AlphaFoldDB" id="A0A914YPQ4"/>
<evidence type="ECO:0000313" key="2">
    <source>
        <dbReference type="WBParaSite" id="PSU_v2.g2144.t1"/>
    </source>
</evidence>
<accession>A0A914YPQ4</accession>
<evidence type="ECO:0000313" key="1">
    <source>
        <dbReference type="Proteomes" id="UP000887577"/>
    </source>
</evidence>
<name>A0A914YPQ4_9BILA</name>
<reference evidence="2" key="1">
    <citation type="submission" date="2022-11" db="UniProtKB">
        <authorList>
            <consortium name="WormBaseParasite"/>
        </authorList>
    </citation>
    <scope>IDENTIFICATION</scope>
</reference>
<sequence>MFISSIVHRIFGKKSKKIEIAMNEKKLLQLSKTYENFQTFGTPGQSNSPKSNAYELDLKLLKMRHQRNRKNVNPRKHAADLLALKSIRKTQHILRTKSAEHFVSSNATQNNFQIMPKYAHISTSAIVRTPTRCNYVFRRTPAIRRKKYHFSKL</sequence>
<keyword evidence="1" id="KW-1185">Reference proteome</keyword>
<dbReference type="WBParaSite" id="PSU_v2.g2144.t1">
    <property type="protein sequence ID" value="PSU_v2.g2144.t1"/>
    <property type="gene ID" value="PSU_v2.g2144"/>
</dbReference>